<organism evidence="6 7">
    <name type="scientific">Suillus subaureus</name>
    <dbReference type="NCBI Taxonomy" id="48587"/>
    <lineage>
        <taxon>Eukaryota</taxon>
        <taxon>Fungi</taxon>
        <taxon>Dikarya</taxon>
        <taxon>Basidiomycota</taxon>
        <taxon>Agaricomycotina</taxon>
        <taxon>Agaricomycetes</taxon>
        <taxon>Agaricomycetidae</taxon>
        <taxon>Boletales</taxon>
        <taxon>Suillineae</taxon>
        <taxon>Suillaceae</taxon>
        <taxon>Suillus</taxon>
    </lineage>
</organism>
<sequence length="342" mass="37356">MFDSLAHLNTAPVTLALGALPLGLLLFRYLRPAPRLTQIPPTQERVLILGSTSGVGRTLAHQYAKRGARICLVGRRESMLQEAAEECRKLCESDRVLCVRGDCASVEDMAKVRDAVIKEWGGIDTLIITAGVSALQPLMTVAGVTASKDGLSLPHATAEATNRAVSVAKTAIHGNFFGPYVAAITFIPLLTSCSTSPSILLLSSVAAIIPAPTRTLYASTKSASLILFQALAIEHPRISFVSFLPATIEGDFRASAVDTPPGSSPVIHEADPNKHGLRREVVATRCIQAIDRKEKTVLMPQYMRIGHILYWIWPAYVEWRARVKYNFRENPLESSQMDKWTL</sequence>
<dbReference type="PRINTS" id="PR00081">
    <property type="entry name" value="GDHRDH"/>
</dbReference>
<dbReference type="Gene3D" id="3.40.50.720">
    <property type="entry name" value="NAD(P)-binding Rossmann-like Domain"/>
    <property type="match status" value="1"/>
</dbReference>
<evidence type="ECO:0000313" key="6">
    <source>
        <dbReference type="EMBL" id="KAG1814359.1"/>
    </source>
</evidence>
<dbReference type="GeneID" id="64636223"/>
<evidence type="ECO:0000256" key="2">
    <source>
        <dbReference type="ARBA" id="ARBA00022857"/>
    </source>
</evidence>
<protein>
    <recommendedName>
        <fullName evidence="8">NAD(P)-binding protein</fullName>
    </recommendedName>
</protein>
<dbReference type="GO" id="GO:0016020">
    <property type="term" value="C:membrane"/>
    <property type="evidence" value="ECO:0007669"/>
    <property type="project" value="TreeGrafter"/>
</dbReference>
<comment type="similarity">
    <text evidence="1">Belongs to the short-chain dehydrogenases/reductases (SDR) family.</text>
</comment>
<dbReference type="InterPro" id="IPR002347">
    <property type="entry name" value="SDR_fam"/>
</dbReference>
<dbReference type="GO" id="GO:0016491">
    <property type="term" value="F:oxidoreductase activity"/>
    <property type="evidence" value="ECO:0007669"/>
    <property type="project" value="UniProtKB-KW"/>
</dbReference>
<dbReference type="InterPro" id="IPR036291">
    <property type="entry name" value="NAD(P)-bd_dom_sf"/>
</dbReference>
<dbReference type="Proteomes" id="UP000807769">
    <property type="component" value="Unassembled WGS sequence"/>
</dbReference>
<evidence type="ECO:0000256" key="1">
    <source>
        <dbReference type="ARBA" id="ARBA00006484"/>
    </source>
</evidence>
<keyword evidence="5" id="KW-0812">Transmembrane</keyword>
<dbReference type="RefSeq" id="XP_041191820.1">
    <property type="nucleotide sequence ID" value="XM_041342207.1"/>
</dbReference>
<reference evidence="6" key="1">
    <citation type="journal article" date="2020" name="New Phytol.">
        <title>Comparative genomics reveals dynamic genome evolution in host specialist ectomycorrhizal fungi.</title>
        <authorList>
            <person name="Lofgren L.A."/>
            <person name="Nguyen N.H."/>
            <person name="Vilgalys R."/>
            <person name="Ruytinx J."/>
            <person name="Liao H.L."/>
            <person name="Branco S."/>
            <person name="Kuo A."/>
            <person name="LaButti K."/>
            <person name="Lipzen A."/>
            <person name="Andreopoulos W."/>
            <person name="Pangilinan J."/>
            <person name="Riley R."/>
            <person name="Hundley H."/>
            <person name="Na H."/>
            <person name="Barry K."/>
            <person name="Grigoriev I.V."/>
            <person name="Stajich J.E."/>
            <person name="Kennedy P.G."/>
        </authorList>
    </citation>
    <scope>NUCLEOTIDE SEQUENCE</scope>
    <source>
        <strain evidence="6">MN1</strain>
    </source>
</reference>
<keyword evidence="2" id="KW-0521">NADP</keyword>
<dbReference type="PANTHER" id="PTHR44196">
    <property type="entry name" value="DEHYDROGENASE/REDUCTASE SDR FAMILY MEMBER 7B"/>
    <property type="match status" value="1"/>
</dbReference>
<evidence type="ECO:0008006" key="8">
    <source>
        <dbReference type="Google" id="ProtNLM"/>
    </source>
</evidence>
<dbReference type="InterPro" id="IPR020904">
    <property type="entry name" value="Sc_DH/Rdtase_CS"/>
</dbReference>
<accession>A0A9P7E8I0</accession>
<dbReference type="OrthoDB" id="37659at2759"/>
<feature type="transmembrane region" description="Helical" evidence="5">
    <location>
        <begin position="12"/>
        <end position="30"/>
    </location>
</feature>
<dbReference type="EMBL" id="JABBWG010000021">
    <property type="protein sequence ID" value="KAG1814359.1"/>
    <property type="molecule type" value="Genomic_DNA"/>
</dbReference>
<proteinExistence type="inferred from homology"/>
<keyword evidence="5" id="KW-0472">Membrane</keyword>
<gene>
    <name evidence="6" type="ORF">BJ212DRAFT_1577984</name>
</gene>
<evidence type="ECO:0000256" key="5">
    <source>
        <dbReference type="SAM" id="Phobius"/>
    </source>
</evidence>
<keyword evidence="3" id="KW-0560">Oxidoreductase</keyword>
<keyword evidence="7" id="KW-1185">Reference proteome</keyword>
<evidence type="ECO:0000256" key="3">
    <source>
        <dbReference type="ARBA" id="ARBA00023002"/>
    </source>
</evidence>
<evidence type="ECO:0000313" key="7">
    <source>
        <dbReference type="Proteomes" id="UP000807769"/>
    </source>
</evidence>
<dbReference type="PROSITE" id="PS00061">
    <property type="entry name" value="ADH_SHORT"/>
    <property type="match status" value="1"/>
</dbReference>
<dbReference type="Pfam" id="PF00106">
    <property type="entry name" value="adh_short"/>
    <property type="match status" value="1"/>
</dbReference>
<dbReference type="PANTHER" id="PTHR44196:SF1">
    <property type="entry name" value="DEHYDROGENASE_REDUCTASE SDR FAMILY MEMBER 7B"/>
    <property type="match status" value="1"/>
</dbReference>
<dbReference type="AlphaFoldDB" id="A0A9P7E8I0"/>
<dbReference type="SUPFAM" id="SSF51735">
    <property type="entry name" value="NAD(P)-binding Rossmann-fold domains"/>
    <property type="match status" value="1"/>
</dbReference>
<keyword evidence="5" id="KW-1133">Transmembrane helix</keyword>
<comment type="function">
    <text evidence="4">Putative oxidoreductase.</text>
</comment>
<name>A0A9P7E8I0_9AGAM</name>
<evidence type="ECO:0000256" key="4">
    <source>
        <dbReference type="ARBA" id="ARBA00037096"/>
    </source>
</evidence>
<comment type="caution">
    <text evidence="6">The sequence shown here is derived from an EMBL/GenBank/DDBJ whole genome shotgun (WGS) entry which is preliminary data.</text>
</comment>